<dbReference type="Proteomes" id="UP000005638">
    <property type="component" value="Chromosome"/>
</dbReference>
<dbReference type="STRING" id="1041826.FCOL_12005"/>
<feature type="transmembrane region" description="Helical" evidence="5">
    <location>
        <begin position="128"/>
        <end position="146"/>
    </location>
</feature>
<keyword evidence="2 5" id="KW-0812">Transmembrane</keyword>
<keyword evidence="4 5" id="KW-0472">Membrane</keyword>
<evidence type="ECO:0000256" key="2">
    <source>
        <dbReference type="ARBA" id="ARBA00022692"/>
    </source>
</evidence>
<evidence type="ECO:0000256" key="1">
    <source>
        <dbReference type="ARBA" id="ARBA00004141"/>
    </source>
</evidence>
<dbReference type="EMBL" id="CP003222">
    <property type="protein sequence ID" value="AEW87202.1"/>
    <property type="molecule type" value="Genomic_DNA"/>
</dbReference>
<keyword evidence="7" id="KW-1185">Reference proteome</keyword>
<sequence length="154" mass="17639">MEPSSITKQEKNYASITHLSAFSKFIFPLGNYIIPIVLWGSKKKESFFINFHGKQIINFQLSILLYTIIMAILAIPSIIASLVSTFSWEEIEKGHILLENLDFYHLLGLGIFGIICLGVIILLKIIEFFYIIYGAIMANEGVYFRYPLTISFFK</sequence>
<evidence type="ECO:0000256" key="3">
    <source>
        <dbReference type="ARBA" id="ARBA00022989"/>
    </source>
</evidence>
<comment type="subcellular location">
    <subcellularLocation>
        <location evidence="1">Membrane</location>
        <topology evidence="1">Multi-pass membrane protein</topology>
    </subcellularLocation>
</comment>
<keyword evidence="3 5" id="KW-1133">Transmembrane helix</keyword>
<name>G8X8W9_FLACA</name>
<dbReference type="RefSeq" id="WP_014166466.1">
    <property type="nucleotide sequence ID" value="NC_016510.2"/>
</dbReference>
<dbReference type="HOGENOM" id="CLU_104196_0_2_10"/>
<evidence type="ECO:0000256" key="5">
    <source>
        <dbReference type="SAM" id="Phobius"/>
    </source>
</evidence>
<evidence type="ECO:0000313" key="6">
    <source>
        <dbReference type="EMBL" id="AEW87202.1"/>
    </source>
</evidence>
<feature type="transmembrane region" description="Helical" evidence="5">
    <location>
        <begin position="20"/>
        <end position="40"/>
    </location>
</feature>
<dbReference type="AlphaFoldDB" id="G8X8W9"/>
<evidence type="ECO:0008006" key="8">
    <source>
        <dbReference type="Google" id="ProtNLM"/>
    </source>
</evidence>
<dbReference type="Pfam" id="PF09685">
    <property type="entry name" value="MamF_MmsF"/>
    <property type="match status" value="1"/>
</dbReference>
<evidence type="ECO:0000256" key="4">
    <source>
        <dbReference type="ARBA" id="ARBA00023136"/>
    </source>
</evidence>
<accession>G8X8W9</accession>
<dbReference type="InterPro" id="IPR019109">
    <property type="entry name" value="MamF_MmsF"/>
</dbReference>
<dbReference type="eggNOG" id="COG3296">
    <property type="taxonomic scope" value="Bacteria"/>
</dbReference>
<proteinExistence type="predicted"/>
<dbReference type="KEGG" id="fco:FCOL_12005"/>
<gene>
    <name evidence="6" type="ordered locus">FCOL_12005</name>
</gene>
<organism evidence="6 7">
    <name type="scientific">Flavobacterium columnare (strain ATCC 49512 / CIP 103533 / TG 44/87)</name>
    <dbReference type="NCBI Taxonomy" id="1041826"/>
    <lineage>
        <taxon>Bacteria</taxon>
        <taxon>Pseudomonadati</taxon>
        <taxon>Bacteroidota</taxon>
        <taxon>Flavobacteriia</taxon>
        <taxon>Flavobacteriales</taxon>
        <taxon>Flavobacteriaceae</taxon>
        <taxon>Flavobacterium</taxon>
    </lineage>
</organism>
<feature type="transmembrane region" description="Helical" evidence="5">
    <location>
        <begin position="61"/>
        <end position="83"/>
    </location>
</feature>
<evidence type="ECO:0000313" key="7">
    <source>
        <dbReference type="Proteomes" id="UP000005638"/>
    </source>
</evidence>
<reference evidence="6 7" key="1">
    <citation type="journal article" date="2012" name="J. Bacteriol.">
        <title>Genome Sequence of the Fish Pathogen Flavobacterium columnare ATCC 49512.</title>
        <authorList>
            <person name="Tekedar H.C."/>
            <person name="Karsi A."/>
            <person name="Gillaspy A.F."/>
            <person name="Dyer D.W."/>
            <person name="Benton N.R."/>
            <person name="Zaitshik J."/>
            <person name="Vamenta S."/>
            <person name="Banes M.M."/>
            <person name="Gulsoy N."/>
            <person name="Aboko-Cole M."/>
            <person name="Waldbieser G.C."/>
            <person name="Lawrence M.L."/>
        </authorList>
    </citation>
    <scope>NUCLEOTIDE SEQUENCE [LARGE SCALE GENOMIC DNA]</scope>
    <source>
        <strain evidence="7">ATCC 49512 / CIP 103533 / TG 44/87</strain>
    </source>
</reference>
<dbReference type="GeneID" id="60757387"/>
<protein>
    <recommendedName>
        <fullName evidence="8">DUF4870 domain-containing protein</fullName>
    </recommendedName>
</protein>
<feature type="transmembrane region" description="Helical" evidence="5">
    <location>
        <begin position="103"/>
        <end position="123"/>
    </location>
</feature>